<evidence type="ECO:0000259" key="1">
    <source>
        <dbReference type="Pfam" id="PF12867"/>
    </source>
</evidence>
<dbReference type="EMBL" id="JBHRXV010000012">
    <property type="protein sequence ID" value="MFC3714216.1"/>
    <property type="molecule type" value="Genomic_DNA"/>
</dbReference>
<gene>
    <name evidence="2" type="ORF">ACFOMD_16730</name>
</gene>
<dbReference type="Pfam" id="PF12867">
    <property type="entry name" value="DinB_2"/>
    <property type="match status" value="1"/>
</dbReference>
<accession>A0ABV7XE66</accession>
<name>A0ABV7XE66_9SPHN</name>
<sequence length="164" mass="18440">MQATIDALARFPDELERFFLAIPPSRRDWTPPSWDGVPSEPYTAIGQLCHVRDIETDGYHFRFRRLLDEEQPFLGGVDGDALVVERRYAESDPAEVIAAIRAARAETVDLLSGLDASQLARTGEFEDYGRVTLRAMVHYLASHDQQHLSGLQWLAGKIASEEAR</sequence>
<organism evidence="2 3">
    <name type="scientific">Sphingoaurantiacus capsulatus</name>
    <dbReference type="NCBI Taxonomy" id="1771310"/>
    <lineage>
        <taxon>Bacteria</taxon>
        <taxon>Pseudomonadati</taxon>
        <taxon>Pseudomonadota</taxon>
        <taxon>Alphaproteobacteria</taxon>
        <taxon>Sphingomonadales</taxon>
        <taxon>Sphingosinicellaceae</taxon>
        <taxon>Sphingoaurantiacus</taxon>
    </lineage>
</organism>
<protein>
    <submittedName>
        <fullName evidence="2">DinB family protein</fullName>
    </submittedName>
</protein>
<keyword evidence="3" id="KW-1185">Reference proteome</keyword>
<dbReference type="InterPro" id="IPR024775">
    <property type="entry name" value="DinB-like"/>
</dbReference>
<evidence type="ECO:0000313" key="3">
    <source>
        <dbReference type="Proteomes" id="UP001595615"/>
    </source>
</evidence>
<dbReference type="RefSeq" id="WP_380863493.1">
    <property type="nucleotide sequence ID" value="NZ_JBHRXV010000012.1"/>
</dbReference>
<evidence type="ECO:0000313" key="2">
    <source>
        <dbReference type="EMBL" id="MFC3714216.1"/>
    </source>
</evidence>
<dbReference type="Gene3D" id="1.20.120.450">
    <property type="entry name" value="dinb family like domain"/>
    <property type="match status" value="1"/>
</dbReference>
<dbReference type="SUPFAM" id="SSF109854">
    <property type="entry name" value="DinB/YfiT-like putative metalloenzymes"/>
    <property type="match status" value="1"/>
</dbReference>
<dbReference type="InterPro" id="IPR034660">
    <property type="entry name" value="DinB/YfiT-like"/>
</dbReference>
<comment type="caution">
    <text evidence="2">The sequence shown here is derived from an EMBL/GenBank/DDBJ whole genome shotgun (WGS) entry which is preliminary data.</text>
</comment>
<proteinExistence type="predicted"/>
<feature type="domain" description="DinB-like" evidence="1">
    <location>
        <begin position="8"/>
        <end position="148"/>
    </location>
</feature>
<reference evidence="3" key="1">
    <citation type="journal article" date="2019" name="Int. J. Syst. Evol. Microbiol.">
        <title>The Global Catalogue of Microorganisms (GCM) 10K type strain sequencing project: providing services to taxonomists for standard genome sequencing and annotation.</title>
        <authorList>
            <consortium name="The Broad Institute Genomics Platform"/>
            <consortium name="The Broad Institute Genome Sequencing Center for Infectious Disease"/>
            <person name="Wu L."/>
            <person name="Ma J."/>
        </authorList>
    </citation>
    <scope>NUCLEOTIDE SEQUENCE [LARGE SCALE GENOMIC DNA]</scope>
    <source>
        <strain evidence="3">KCTC 42644</strain>
    </source>
</reference>
<dbReference type="Proteomes" id="UP001595615">
    <property type="component" value="Unassembled WGS sequence"/>
</dbReference>